<dbReference type="InterPro" id="IPR052021">
    <property type="entry name" value="Type-I_RS_S_subunit"/>
</dbReference>
<accession>A0A644XX71</accession>
<evidence type="ECO:0000256" key="3">
    <source>
        <dbReference type="ARBA" id="ARBA00023125"/>
    </source>
</evidence>
<dbReference type="EMBL" id="VSSQ01003025">
    <property type="protein sequence ID" value="MPM18654.1"/>
    <property type="molecule type" value="Genomic_DNA"/>
</dbReference>
<organism evidence="5">
    <name type="scientific">bioreactor metagenome</name>
    <dbReference type="NCBI Taxonomy" id="1076179"/>
    <lineage>
        <taxon>unclassified sequences</taxon>
        <taxon>metagenomes</taxon>
        <taxon>ecological metagenomes</taxon>
    </lineage>
</organism>
<proteinExistence type="inferred from homology"/>
<dbReference type="PANTHER" id="PTHR30408:SF12">
    <property type="entry name" value="TYPE I RESTRICTION ENZYME MJAVIII SPECIFICITY SUBUNIT"/>
    <property type="match status" value="1"/>
</dbReference>
<gene>
    <name evidence="5" type="ORF">SDC9_65067</name>
</gene>
<dbReference type="GO" id="GO:0003677">
    <property type="term" value="F:DNA binding"/>
    <property type="evidence" value="ECO:0007669"/>
    <property type="project" value="UniProtKB-KW"/>
</dbReference>
<reference evidence="5" key="1">
    <citation type="submission" date="2019-08" db="EMBL/GenBank/DDBJ databases">
        <authorList>
            <person name="Kucharzyk K."/>
            <person name="Murdoch R.W."/>
            <person name="Higgins S."/>
            <person name="Loffler F."/>
        </authorList>
    </citation>
    <scope>NUCLEOTIDE SEQUENCE</scope>
</reference>
<dbReference type="CDD" id="cd17521">
    <property type="entry name" value="RMtype1_S_Sau13435ORF2165P_TRD2-CR2_like"/>
    <property type="match status" value="1"/>
</dbReference>
<dbReference type="InterPro" id="IPR044946">
    <property type="entry name" value="Restrct_endonuc_typeI_TRD_sf"/>
</dbReference>
<keyword evidence="3" id="KW-0238">DNA-binding</keyword>
<evidence type="ECO:0000256" key="2">
    <source>
        <dbReference type="ARBA" id="ARBA00022747"/>
    </source>
</evidence>
<protein>
    <recommendedName>
        <fullName evidence="4">Type I restriction modification DNA specificity domain-containing protein</fullName>
    </recommendedName>
</protein>
<dbReference type="Gene3D" id="1.10.287.1120">
    <property type="entry name" value="Bipartite methylase S protein"/>
    <property type="match status" value="1"/>
</dbReference>
<evidence type="ECO:0000259" key="4">
    <source>
        <dbReference type="Pfam" id="PF01420"/>
    </source>
</evidence>
<dbReference type="SUPFAM" id="SSF116734">
    <property type="entry name" value="DNA methylase specificity domain"/>
    <property type="match status" value="2"/>
</dbReference>
<comment type="caution">
    <text evidence="5">The sequence shown here is derived from an EMBL/GenBank/DDBJ whole genome shotgun (WGS) entry which is preliminary data.</text>
</comment>
<dbReference type="Pfam" id="PF01420">
    <property type="entry name" value="Methylase_S"/>
    <property type="match status" value="2"/>
</dbReference>
<evidence type="ECO:0000313" key="5">
    <source>
        <dbReference type="EMBL" id="MPM18654.1"/>
    </source>
</evidence>
<dbReference type="GO" id="GO:0009307">
    <property type="term" value="P:DNA restriction-modification system"/>
    <property type="evidence" value="ECO:0007669"/>
    <property type="project" value="UniProtKB-KW"/>
</dbReference>
<name>A0A644XX71_9ZZZZ</name>
<evidence type="ECO:0000256" key="1">
    <source>
        <dbReference type="ARBA" id="ARBA00010923"/>
    </source>
</evidence>
<keyword evidence="2" id="KW-0680">Restriction system</keyword>
<feature type="domain" description="Type I restriction modification DNA specificity" evidence="4">
    <location>
        <begin position="224"/>
        <end position="403"/>
    </location>
</feature>
<sequence length="415" mass="47178">MRKFKFFKNESREFPWLVPYSWEQRKLGEIAEIIGGGTPSTSIPAYWDGDIDWYAPAEMEGQRYAVKSVRTITEAGLKNSSARMLPAGKTILFTSRAGIGKMALLQRTAATNQGFQSIVLRDGFSAYFIYSMGSILKNKAEGIASGSTFLEISGKMLGNIDIMMPNRPEQEKIGTFFRALDDLITLHQRKYDKLSKIKKSMLEKLFPKNGSNVPEIRFAGFTDAWEQRRLGDVCDSFEYGLNAAAKEFDGINKYIRITDIDDSTHVFLKTDITSPDTDMSHADRYKLQDRDIVFARTGASVGKTYLYDNKDGIVYFAGFLIRAKVKKEHCSEFVFQATLSDGYSRYIAVTSQRSGQPGVNASEYQEWEFFVPKISAEQQKIGAFFRSLDRLITLHQRELEKLKKIKQSCLEKMFV</sequence>
<feature type="domain" description="Type I restriction modification DNA specificity" evidence="4">
    <location>
        <begin position="21"/>
        <end position="194"/>
    </location>
</feature>
<dbReference type="CDD" id="cd17273">
    <property type="entry name" value="RMtype1_S_EcoJA69PI-TRD1-CR1_like"/>
    <property type="match status" value="1"/>
</dbReference>
<comment type="similarity">
    <text evidence="1">Belongs to the type-I restriction system S methylase family.</text>
</comment>
<dbReference type="InterPro" id="IPR000055">
    <property type="entry name" value="Restrct_endonuc_typeI_TRD"/>
</dbReference>
<dbReference type="AlphaFoldDB" id="A0A644XX71"/>
<dbReference type="Gene3D" id="3.90.220.20">
    <property type="entry name" value="DNA methylase specificity domains"/>
    <property type="match status" value="2"/>
</dbReference>
<dbReference type="PANTHER" id="PTHR30408">
    <property type="entry name" value="TYPE-1 RESTRICTION ENZYME ECOKI SPECIFICITY PROTEIN"/>
    <property type="match status" value="1"/>
</dbReference>